<feature type="transmembrane region" description="Helical" evidence="6">
    <location>
        <begin position="138"/>
        <end position="157"/>
    </location>
</feature>
<keyword evidence="3 6" id="KW-0812">Transmembrane</keyword>
<evidence type="ECO:0000256" key="5">
    <source>
        <dbReference type="ARBA" id="ARBA00023136"/>
    </source>
</evidence>
<organism evidence="7">
    <name type="scientific">freshwater metagenome</name>
    <dbReference type="NCBI Taxonomy" id="449393"/>
    <lineage>
        <taxon>unclassified sequences</taxon>
        <taxon>metagenomes</taxon>
        <taxon>ecological metagenomes</taxon>
    </lineage>
</organism>
<keyword evidence="4 6" id="KW-1133">Transmembrane helix</keyword>
<feature type="transmembrane region" description="Helical" evidence="6">
    <location>
        <begin position="318"/>
        <end position="338"/>
    </location>
</feature>
<feature type="transmembrane region" description="Helical" evidence="6">
    <location>
        <begin position="108"/>
        <end position="129"/>
    </location>
</feature>
<dbReference type="CDD" id="cd06580">
    <property type="entry name" value="TM_PBP1_transp_TpRbsC_like"/>
    <property type="match status" value="1"/>
</dbReference>
<feature type="transmembrane region" description="Helical" evidence="6">
    <location>
        <begin position="51"/>
        <end position="73"/>
    </location>
</feature>
<dbReference type="EMBL" id="CAEZWI010000129">
    <property type="protein sequence ID" value="CAB4658861.1"/>
    <property type="molecule type" value="Genomic_DNA"/>
</dbReference>
<reference evidence="7" key="1">
    <citation type="submission" date="2020-05" db="EMBL/GenBank/DDBJ databases">
        <authorList>
            <person name="Chiriac C."/>
            <person name="Salcher M."/>
            <person name="Ghai R."/>
            <person name="Kavagutti S V."/>
        </authorList>
    </citation>
    <scope>NUCLEOTIDE SEQUENCE</scope>
</reference>
<name>A0A6J6LAQ1_9ZZZZ</name>
<dbReference type="GO" id="GO:0005886">
    <property type="term" value="C:plasma membrane"/>
    <property type="evidence" value="ECO:0007669"/>
    <property type="project" value="UniProtKB-SubCell"/>
</dbReference>
<evidence type="ECO:0000256" key="3">
    <source>
        <dbReference type="ARBA" id="ARBA00022692"/>
    </source>
</evidence>
<sequence>MNLRRIGMSLIAPAIGLFISLAATAVILIAIGASISTVFSSMWNYGTSPRAMSLMLNLATIYFLSALAVSIGFKMNLFNIGVNGQYVLGALAAAVVASNLTLPKVASVTITILSAMIVGALWAGIAAWLKVARGVSEVISTIMLNFIAIGIISYIIVRTPIGTETSLNIRGTKAIPESGMLRGIAFIDPGTPIYGFFFISIVIGIAYWFLLNRTRFGFDLRATGKSASAARTSGVQSNRMIVVTMLLSGAVAGLVGLPYLLGDTGSYTLQFPTDWGFTGIAIALLGRNNPLGIALGAILWSFLDISSGQLILEGVPREISTIMQGLIVIVVVISYEVVRRYQVKSEQTSVAKALEKQEASV</sequence>
<dbReference type="InterPro" id="IPR001851">
    <property type="entry name" value="ABC_transp_permease"/>
</dbReference>
<dbReference type="PANTHER" id="PTHR47089">
    <property type="entry name" value="ABC TRANSPORTER, PERMEASE PROTEIN"/>
    <property type="match status" value="1"/>
</dbReference>
<feature type="transmembrane region" description="Helical" evidence="6">
    <location>
        <begin position="12"/>
        <end position="39"/>
    </location>
</feature>
<evidence type="ECO:0000256" key="4">
    <source>
        <dbReference type="ARBA" id="ARBA00022989"/>
    </source>
</evidence>
<protein>
    <submittedName>
        <fullName evidence="7">Unannotated protein</fullName>
    </submittedName>
</protein>
<comment type="subcellular location">
    <subcellularLocation>
        <location evidence="1">Cell membrane</location>
        <topology evidence="1">Multi-pass membrane protein</topology>
    </subcellularLocation>
</comment>
<feature type="transmembrane region" description="Helical" evidence="6">
    <location>
        <begin position="193"/>
        <end position="211"/>
    </location>
</feature>
<keyword evidence="2" id="KW-1003">Cell membrane</keyword>
<dbReference type="GO" id="GO:0022857">
    <property type="term" value="F:transmembrane transporter activity"/>
    <property type="evidence" value="ECO:0007669"/>
    <property type="project" value="InterPro"/>
</dbReference>
<evidence type="ECO:0000256" key="1">
    <source>
        <dbReference type="ARBA" id="ARBA00004651"/>
    </source>
</evidence>
<gene>
    <name evidence="7" type="ORF">UFOPK2237_00944</name>
</gene>
<evidence type="ECO:0000313" key="7">
    <source>
        <dbReference type="EMBL" id="CAB4658861.1"/>
    </source>
</evidence>
<proteinExistence type="predicted"/>
<keyword evidence="5 6" id="KW-0472">Membrane</keyword>
<dbReference type="AlphaFoldDB" id="A0A6J6LAQ1"/>
<evidence type="ECO:0000256" key="6">
    <source>
        <dbReference type="SAM" id="Phobius"/>
    </source>
</evidence>
<dbReference type="Pfam" id="PF02653">
    <property type="entry name" value="BPD_transp_2"/>
    <property type="match status" value="1"/>
</dbReference>
<evidence type="ECO:0000256" key="2">
    <source>
        <dbReference type="ARBA" id="ARBA00022475"/>
    </source>
</evidence>
<accession>A0A6J6LAQ1</accession>
<dbReference type="PANTHER" id="PTHR47089:SF1">
    <property type="entry name" value="GUANOSINE ABC TRANSPORTER PERMEASE PROTEIN NUPP"/>
    <property type="match status" value="1"/>
</dbReference>
<feature type="transmembrane region" description="Helical" evidence="6">
    <location>
        <begin position="85"/>
        <end position="102"/>
    </location>
</feature>
<feature type="transmembrane region" description="Helical" evidence="6">
    <location>
        <begin position="240"/>
        <end position="261"/>
    </location>
</feature>